<feature type="domain" description="Phage tail tape measure protein" evidence="4">
    <location>
        <begin position="199"/>
        <end position="399"/>
    </location>
</feature>
<keyword evidence="2" id="KW-0175">Coiled coil</keyword>
<keyword evidence="3" id="KW-1133">Transmembrane helix</keyword>
<dbReference type="RefSeq" id="WP_159346000.1">
    <property type="nucleotide sequence ID" value="NZ_JBALOT010000066.1"/>
</dbReference>
<dbReference type="OrthoDB" id="28713at2"/>
<feature type="transmembrane region" description="Helical" evidence="3">
    <location>
        <begin position="555"/>
        <end position="577"/>
    </location>
</feature>
<sequence length="1076" mass="116298">MATVGNLNINLSLTSAEFKRGIQDVNRQLKIAQSEFKLAGAGVQGFGKTLDGMRQKSRYLDQTLQLQQSKVEQLRRRYEQLKATKGEDDAATQRMLVAYNNAQAAMNRTEADLRRLNDQIRLQSNTWHQMGERLTTAGQSMKNVGQSMKNVGSQLSMTVTAPIVGVGVAAVKAGADFEEGMDKVAAISGSTGEDFTKLRDLAKKLGAETKFSATEAADGMQFLAMAGFKTNDILSAMPGMLDLAAAGALELGAAADITSNIMSGFGIAAEQSGHVSDVLAKAAANANTDVSQMGEAMKYLAPAAKVLGWSVEESAAAVMAFGDAGIQGTLAGQAFATSLTRLAKNPTKKMKQALDDLNFSFFDAQGSMKSMPEIIAGMEQGMKGWTDKQKAATITTIFGAEAFKHWAVLLDKGSSALDKNTKMLETADGAAKEMAKTMSDNAKGDIKTLMSALEGLAIQLSDILLPILSEGTKKLTELTRKFASLSPETQKTILAIAGIAAAIGPVLVVTGALVSSLGAIMTAAGTVSGAIAVATTGVAAATPAIGALATAFTVLTGPIGLTVAALAAVTAGGIALYKHLQKDAIPEVNRYGDEVSKSTKKALDGYFNLSDNASQKVKELSLTQQKVTVETKDALVNTYSKMNDQILAKMDERHTKELEKSREFFTKSNVLTQEEEEKILKDREMRNQAEIAGQEYKELRIKEILERASAEKRALTESEKTEINSLQQQMNENAVQYLSKNELEAKVIMERMKQSAGDLSAQQAAEVVANSNKQKDEAVKAAEKQYEDTIAEIIKMRDETGEITTEQADRMIKEAERQKNVTVGRAEETHQEVVAAAKAQAGEHINTVNWETGEILSKWEVFKNKTVTTMNLMYQGGKRIWQSMAKDIVNKAENIKSNSLTAFENLKTNAGRKFNETKERMLTPVRQAKDKIYGYIESIKGFFSGLKLSLPKINVPKLPKFSLTGEFSLKPPSVPKIGVNWNAKGALFTRPTIFNTPLGLQGFGEAGPEAALPLTDKVLGTIGAMIAKTMRPPEENISSSKQPLLVQLVTPDNRVLAETIVDDITKLQEFKRNRFN</sequence>
<evidence type="ECO:0000259" key="4">
    <source>
        <dbReference type="Pfam" id="PF10145"/>
    </source>
</evidence>
<dbReference type="Pfam" id="PF10145">
    <property type="entry name" value="PhageMin_Tail"/>
    <property type="match status" value="1"/>
</dbReference>
<dbReference type="PANTHER" id="PTHR37813:SF1">
    <property type="entry name" value="FELS-2 PROPHAGE PROTEIN"/>
    <property type="match status" value="1"/>
</dbReference>
<evidence type="ECO:0000313" key="5">
    <source>
        <dbReference type="EMBL" id="KAF0822508.1"/>
    </source>
</evidence>
<dbReference type="InterPro" id="IPR010090">
    <property type="entry name" value="Phage_tape_meas"/>
</dbReference>
<feature type="coiled-coil region" evidence="2">
    <location>
        <begin position="772"/>
        <end position="799"/>
    </location>
</feature>
<evidence type="ECO:0000256" key="1">
    <source>
        <dbReference type="ARBA" id="ARBA00022612"/>
    </source>
</evidence>
<feature type="transmembrane region" description="Helical" evidence="3">
    <location>
        <begin position="493"/>
        <end position="514"/>
    </location>
</feature>
<evidence type="ECO:0000256" key="2">
    <source>
        <dbReference type="SAM" id="Coils"/>
    </source>
</evidence>
<accession>A0A800MU32</accession>
<feature type="transmembrane region" description="Helical" evidence="3">
    <location>
        <begin position="526"/>
        <end position="549"/>
    </location>
</feature>
<reference evidence="5 6" key="1">
    <citation type="journal article" date="2020" name="G3 (Bethesda)">
        <title>Whole Genome Sequencing and Comparative Genomics of Two Nematicidal Bacillus Strains Reveals a Wide Range of Possible Virulence Factors.</title>
        <authorList>
            <person name="Susic N."/>
            <person name="Janezic S."/>
            <person name="Rupnik M."/>
            <person name="Geric Stare B."/>
        </authorList>
    </citation>
    <scope>NUCLEOTIDE SEQUENCE [LARGE SCALE GENOMIC DNA]</scope>
    <source>
        <strain evidence="5 6">I-1582</strain>
    </source>
</reference>
<dbReference type="PANTHER" id="PTHR37813">
    <property type="entry name" value="FELS-2 PROPHAGE PROTEIN"/>
    <property type="match status" value="1"/>
</dbReference>
<dbReference type="SUPFAM" id="SSF57997">
    <property type="entry name" value="Tropomyosin"/>
    <property type="match status" value="1"/>
</dbReference>
<dbReference type="NCBIfam" id="TIGR01760">
    <property type="entry name" value="tape_meas_TP901"/>
    <property type="match status" value="1"/>
</dbReference>
<proteinExistence type="predicted"/>
<gene>
    <name evidence="5" type="ORF">KIS1582_3725</name>
</gene>
<comment type="caution">
    <text evidence="5">The sequence shown here is derived from an EMBL/GenBank/DDBJ whole genome shotgun (WGS) entry which is preliminary data.</text>
</comment>
<name>A0A800MU32_CYTFI</name>
<keyword evidence="1" id="KW-1188">Viral release from host cell</keyword>
<organism evidence="5 6">
    <name type="scientific">Cytobacillus firmus</name>
    <name type="common">Bacillus firmus</name>
    <dbReference type="NCBI Taxonomy" id="1399"/>
    <lineage>
        <taxon>Bacteria</taxon>
        <taxon>Bacillati</taxon>
        <taxon>Bacillota</taxon>
        <taxon>Bacilli</taxon>
        <taxon>Bacillales</taxon>
        <taxon>Bacillaceae</taxon>
        <taxon>Cytobacillus</taxon>
    </lineage>
</organism>
<feature type="coiled-coil region" evidence="2">
    <location>
        <begin position="64"/>
        <end position="126"/>
    </location>
</feature>
<keyword evidence="3" id="KW-0812">Transmembrane</keyword>
<keyword evidence="3" id="KW-0472">Membrane</keyword>
<dbReference type="AlphaFoldDB" id="A0A800MU32"/>
<dbReference type="Proteomes" id="UP000465778">
    <property type="component" value="Unassembled WGS sequence"/>
</dbReference>
<dbReference type="EMBL" id="VDEM01000055">
    <property type="protein sequence ID" value="KAF0822508.1"/>
    <property type="molecule type" value="Genomic_DNA"/>
</dbReference>
<evidence type="ECO:0000256" key="3">
    <source>
        <dbReference type="SAM" id="Phobius"/>
    </source>
</evidence>
<evidence type="ECO:0000313" key="6">
    <source>
        <dbReference type="Proteomes" id="UP000465778"/>
    </source>
</evidence>
<protein>
    <recommendedName>
        <fullName evidence="4">Phage tail tape measure protein domain-containing protein</fullName>
    </recommendedName>
</protein>